<organism evidence="2 3">
    <name type="scientific">Triparma retinervis</name>
    <dbReference type="NCBI Taxonomy" id="2557542"/>
    <lineage>
        <taxon>Eukaryota</taxon>
        <taxon>Sar</taxon>
        <taxon>Stramenopiles</taxon>
        <taxon>Ochrophyta</taxon>
        <taxon>Bolidophyceae</taxon>
        <taxon>Parmales</taxon>
        <taxon>Triparmaceae</taxon>
        <taxon>Triparma</taxon>
    </lineage>
</organism>
<comment type="caution">
    <text evidence="2">The sequence shown here is derived from an EMBL/GenBank/DDBJ whole genome shotgun (WGS) entry which is preliminary data.</text>
</comment>
<evidence type="ECO:0000256" key="1">
    <source>
        <dbReference type="SAM" id="MobiDB-lite"/>
    </source>
</evidence>
<dbReference type="AlphaFoldDB" id="A0A9W7CLI1"/>
<dbReference type="Gene3D" id="2.30.30.140">
    <property type="match status" value="1"/>
</dbReference>
<keyword evidence="3" id="KW-1185">Reference proteome</keyword>
<protein>
    <submittedName>
        <fullName evidence="2">Uncharacterized protein</fullName>
    </submittedName>
</protein>
<proteinExistence type="predicted"/>
<accession>A0A9W7CLI1</accession>
<name>A0A9W7CLI1_9STRA</name>
<dbReference type="EMBL" id="BRXZ01000231">
    <property type="protein sequence ID" value="GMI07890.1"/>
    <property type="molecule type" value="Genomic_DNA"/>
</dbReference>
<feature type="region of interest" description="Disordered" evidence="1">
    <location>
        <begin position="469"/>
        <end position="533"/>
    </location>
</feature>
<feature type="compositionally biased region" description="Basic residues" evidence="1">
    <location>
        <begin position="498"/>
        <end position="514"/>
    </location>
</feature>
<reference evidence="2" key="1">
    <citation type="submission" date="2022-07" db="EMBL/GenBank/DDBJ databases">
        <title>Genome analysis of Parmales, a sister group of diatoms, reveals the evolutionary specialization of diatoms from phago-mixotrophs to photoautotrophs.</title>
        <authorList>
            <person name="Ban H."/>
            <person name="Sato S."/>
            <person name="Yoshikawa S."/>
            <person name="Kazumasa Y."/>
            <person name="Nakamura Y."/>
            <person name="Ichinomiya M."/>
            <person name="Saitoh K."/>
            <person name="Sato N."/>
            <person name="Blanc-Mathieu R."/>
            <person name="Endo H."/>
            <person name="Kuwata A."/>
            <person name="Ogata H."/>
        </authorList>
    </citation>
    <scope>NUCLEOTIDE SEQUENCE</scope>
</reference>
<gene>
    <name evidence="2" type="ORF">TrRE_jg5467</name>
</gene>
<sequence>MENNDGGHTSVLDFGQDIFSQDSTSEPSEGEESEEEAPDLSRVSKYAYVPGRPLSPAALRVPNLHQFNLNPSTPPAPGTEIELRDLDFTWCPCVVIKSWNTKIKVRYIGWSSEWDETLPYPHSRLARIHTYTKRVKCWVRQGNTDIRFPAVVRLRSPQPGSRHAEESLAIESKVYVEYFFPGPRRSSTNKEEVGEWVNTRNITGWASYGKNRILDDAKKSQLGNQGTKKSNIEALKRLENSIRTAATPAAAAHETLRGGGSIGKLPKRAFERGSLLRRDFRVLVGGGEVVNGLTFTGEIKGADSSQRKAAAKQPSSEPLVVPISWNCYDRGVQRIKETGLYMSVAEIGGNGYNLGIYNTATEAKIRAENGRRIMEARVNGGKGEDVMESTYDDFVRGGGNIDEGENFYTPLNGLFTDSVIPRGNEMDDAGRSVVKVANEVGLALPNGYLFSLSAHAFKEGNRDQGVHMKVISSRDMRRNRRGGGEEDEEVQEAVEKPVKKKKKLEGRKKRRKPPQKIEYDVVGCSMGSTNRDV</sequence>
<evidence type="ECO:0000313" key="2">
    <source>
        <dbReference type="EMBL" id="GMI07890.1"/>
    </source>
</evidence>
<dbReference type="Proteomes" id="UP001165082">
    <property type="component" value="Unassembled WGS sequence"/>
</dbReference>
<evidence type="ECO:0000313" key="3">
    <source>
        <dbReference type="Proteomes" id="UP001165082"/>
    </source>
</evidence>
<dbReference type="OrthoDB" id="206628at2759"/>
<feature type="compositionally biased region" description="Acidic residues" evidence="1">
    <location>
        <begin position="28"/>
        <end position="38"/>
    </location>
</feature>
<feature type="region of interest" description="Disordered" evidence="1">
    <location>
        <begin position="1"/>
        <end position="42"/>
    </location>
</feature>